<dbReference type="Proteomes" id="UP001485226">
    <property type="component" value="Unassembled WGS sequence"/>
</dbReference>
<proteinExistence type="predicted"/>
<dbReference type="InterPro" id="IPR012334">
    <property type="entry name" value="Pectin_lyas_fold"/>
</dbReference>
<dbReference type="PANTHER" id="PTHR42970:SF1">
    <property type="entry name" value="PECTATE LYASE C-RELATED"/>
    <property type="match status" value="1"/>
</dbReference>
<dbReference type="InterPro" id="IPR052063">
    <property type="entry name" value="Polysaccharide_Lyase_1"/>
</dbReference>
<evidence type="ECO:0000259" key="5">
    <source>
        <dbReference type="Pfam" id="PF18962"/>
    </source>
</evidence>
<gene>
    <name evidence="6" type="ORF">AAEO57_16850</name>
</gene>
<keyword evidence="3" id="KW-0325">Glycoprotein</keyword>
<name>A0ABU9ITL9_9FLAO</name>
<organism evidence="6 7">
    <name type="scientific">Flavobacterium calami</name>
    <dbReference type="NCBI Taxonomy" id="3139144"/>
    <lineage>
        <taxon>Bacteria</taxon>
        <taxon>Pseudomonadati</taxon>
        <taxon>Bacteroidota</taxon>
        <taxon>Flavobacteriia</taxon>
        <taxon>Flavobacteriales</taxon>
        <taxon>Flavobacteriaceae</taxon>
        <taxon>Flavobacterium</taxon>
    </lineage>
</organism>
<keyword evidence="2 4" id="KW-0732">Signal</keyword>
<feature type="domain" description="Secretion system C-terminal sorting" evidence="5">
    <location>
        <begin position="865"/>
        <end position="937"/>
    </location>
</feature>
<accession>A0ABU9ITL9</accession>
<evidence type="ECO:0000256" key="1">
    <source>
        <dbReference type="ARBA" id="ARBA00022723"/>
    </source>
</evidence>
<evidence type="ECO:0000256" key="3">
    <source>
        <dbReference type="ARBA" id="ARBA00023180"/>
    </source>
</evidence>
<evidence type="ECO:0000313" key="6">
    <source>
        <dbReference type="EMBL" id="MEL1255462.1"/>
    </source>
</evidence>
<feature type="signal peptide" evidence="4">
    <location>
        <begin position="1"/>
        <end position="24"/>
    </location>
</feature>
<reference evidence="6 7" key="1">
    <citation type="submission" date="2024-04" db="EMBL/GenBank/DDBJ databases">
        <title>Flavobacterium sp. DGU38 16S ribosomal RNA gene Genome sequencing and assembly.</title>
        <authorList>
            <person name="Park S."/>
        </authorList>
    </citation>
    <scope>NUCLEOTIDE SEQUENCE [LARGE SCALE GENOMIC DNA]</scope>
    <source>
        <strain evidence="6 7">DGU38</strain>
    </source>
</reference>
<dbReference type="PANTHER" id="PTHR42970">
    <property type="entry name" value="PECTATE LYASE C-RELATED"/>
    <property type="match status" value="1"/>
</dbReference>
<sequence length="938" mass="101736">MFNNTIKFVMAVACLALSTTKIFAQNPIVKIDFDQIGRQSPEVSDPDYTSWFLRAPNSQDPSPNLTESKTINGITFTVSKLGKYGETLSSNWYKAGILSPYYARLVCDGLTVKDISSIPVNPANKGAKIELKITGLPAGNHTLLVYLNAVDSPTISFSPIDITLNGNLVFDNLIPSVRATKTSDATSAYLKFQSNATSDVIVITFEAETSGNETQKNIVINGIELNTSNIALKATNPAPWQNDEHVELTSGNKTLSWTASAGTVSQNVYFGTDVVSVQSASTASPQFKGNQTKENSTYQANGLYTGTTYYWRVDEVLANNDVVKGDVWRFRPAQLAFPGAEGYGRFARGGRGGKVVAVTNLNDSGPGSLREAITNDIGPRTIVFNTSGIIQLESRLVSNQPYVTIAGQTAPGKGICIRKAPLGITGNDAIVQNIRVRLGGGQTFDGMGLTGADNSIIDHCSISWTIDEAFSSRGGKNITLQKTLISEALNAAGHQNYPAGTEHGYAATIGGDIGSFHHNLLAHCYGRNWSLGGGLDGSGFYSGRMDITNNVVYNWGSRTTDGGTKEVNFVNNYYKPGAGSKIFVAFSADNENVGTGMQRCYFNGNVMPGYFDESNQTIGRRSTYKNGATNTYDNFVSTSFFPSYVTTQSAKTAYKIVLSDVGCIQPEFDEHDERIITETLNGTYTYRGSVTNKPGFPDNESDVGGYETYPEIVRDANWDTDQDGLPNWWETIHGTNVNSGTGDFSDSNADADLDGYTNLDKYLQWMSLPHYDSPTGNKIDIDIQKLSRGFTSGVNYSLSNVVNGNATLNGNIAAFTPNATGLCSFDFTVTDNEGASMTRKVNIVSGYSSTLSIEKPVQEKTSFSVWPVPNNGSFSVLMENDSDAELKIFDILGKEVVKRNITGKTQENINLKSKGVFILKFTDPKTKEVLHIKKIIVH</sequence>
<keyword evidence="1" id="KW-0479">Metal-binding</keyword>
<comment type="caution">
    <text evidence="6">The sequence shown here is derived from an EMBL/GenBank/DDBJ whole genome shotgun (WGS) entry which is preliminary data.</text>
</comment>
<dbReference type="Pfam" id="PF17963">
    <property type="entry name" value="Big_9"/>
    <property type="match status" value="1"/>
</dbReference>
<dbReference type="InterPro" id="IPR011050">
    <property type="entry name" value="Pectin_lyase_fold/virulence"/>
</dbReference>
<dbReference type="RefSeq" id="WP_341694202.1">
    <property type="nucleotide sequence ID" value="NZ_JBBYHS010000019.1"/>
</dbReference>
<dbReference type="SUPFAM" id="SSF51126">
    <property type="entry name" value="Pectin lyase-like"/>
    <property type="match status" value="1"/>
</dbReference>
<dbReference type="InterPro" id="IPR026444">
    <property type="entry name" value="Secre_tail"/>
</dbReference>
<evidence type="ECO:0000313" key="7">
    <source>
        <dbReference type="Proteomes" id="UP001485226"/>
    </source>
</evidence>
<evidence type="ECO:0000256" key="2">
    <source>
        <dbReference type="ARBA" id="ARBA00022729"/>
    </source>
</evidence>
<feature type="chain" id="PRO_5047142594" evidence="4">
    <location>
        <begin position="25"/>
        <end position="938"/>
    </location>
</feature>
<dbReference type="Pfam" id="PF18962">
    <property type="entry name" value="Por_Secre_tail"/>
    <property type="match status" value="1"/>
</dbReference>
<keyword evidence="7" id="KW-1185">Reference proteome</keyword>
<dbReference type="NCBIfam" id="TIGR04183">
    <property type="entry name" value="Por_Secre_tail"/>
    <property type="match status" value="1"/>
</dbReference>
<dbReference type="EMBL" id="JBBYHS010000019">
    <property type="protein sequence ID" value="MEL1255462.1"/>
    <property type="molecule type" value="Genomic_DNA"/>
</dbReference>
<protein>
    <submittedName>
        <fullName evidence="6">T9SS type A sorting domain-containing protein</fullName>
    </submittedName>
</protein>
<dbReference type="Gene3D" id="2.160.20.10">
    <property type="entry name" value="Single-stranded right-handed beta-helix, Pectin lyase-like"/>
    <property type="match status" value="1"/>
</dbReference>
<evidence type="ECO:0000256" key="4">
    <source>
        <dbReference type="SAM" id="SignalP"/>
    </source>
</evidence>